<dbReference type="EMBL" id="JABGBO010000001">
    <property type="protein sequence ID" value="NOL48595.1"/>
    <property type="molecule type" value="Genomic_DNA"/>
</dbReference>
<accession>A0A7Y4L7U1</accession>
<dbReference type="Proteomes" id="UP000541421">
    <property type="component" value="Unassembled WGS sequence"/>
</dbReference>
<gene>
    <name evidence="1" type="ORF">HKX40_00380</name>
</gene>
<comment type="caution">
    <text evidence="1">The sequence shown here is derived from an EMBL/GenBank/DDBJ whole genome shotgun (WGS) entry which is preliminary data.</text>
</comment>
<name>A0A7Y4L7U1_9BURK</name>
<organism evidence="1 2">
    <name type="scientific">Pelistega europaea</name>
    <dbReference type="NCBI Taxonomy" id="106147"/>
    <lineage>
        <taxon>Bacteria</taxon>
        <taxon>Pseudomonadati</taxon>
        <taxon>Pseudomonadota</taxon>
        <taxon>Betaproteobacteria</taxon>
        <taxon>Burkholderiales</taxon>
        <taxon>Alcaligenaceae</taxon>
        <taxon>Pelistega</taxon>
    </lineage>
</organism>
<dbReference type="GO" id="GO:0004519">
    <property type="term" value="F:endonuclease activity"/>
    <property type="evidence" value="ECO:0007669"/>
    <property type="project" value="UniProtKB-KW"/>
</dbReference>
<dbReference type="AlphaFoldDB" id="A0A7Y4L7U1"/>
<evidence type="ECO:0000313" key="2">
    <source>
        <dbReference type="Proteomes" id="UP000541421"/>
    </source>
</evidence>
<keyword evidence="2" id="KW-1185">Reference proteome</keyword>
<reference evidence="1 2" key="1">
    <citation type="submission" date="2020-05" db="EMBL/GenBank/DDBJ databases">
        <authorList>
            <person name="Niu N."/>
        </authorList>
    </citation>
    <scope>NUCLEOTIDE SEQUENCE [LARGE SCALE GENOMIC DNA]</scope>
    <source>
        <strain evidence="1 2">LMG10982</strain>
    </source>
</reference>
<dbReference type="InterPro" id="IPR018579">
    <property type="entry name" value="Restrct_endonuc_II_LlaJI"/>
</dbReference>
<evidence type="ECO:0000313" key="1">
    <source>
        <dbReference type="EMBL" id="NOL48595.1"/>
    </source>
</evidence>
<protein>
    <submittedName>
        <fullName evidence="1">LlaJI family restriction endonuclease</fullName>
    </submittedName>
</protein>
<dbReference type="Pfam" id="PF09563">
    <property type="entry name" value="RE_LlaJI"/>
    <property type="match status" value="1"/>
</dbReference>
<keyword evidence="1" id="KW-0378">Hydrolase</keyword>
<keyword evidence="1" id="KW-0540">Nuclease</keyword>
<proteinExistence type="predicted"/>
<sequence length="477" mass="55564">MLVMISVFVKEQRRYRFDELCQVFHQTQEEAIRLIHKLKAFGILKMVRPSNNQKDMSELLDDDCEIIDTENERDCFYVFAFVGVAVIGGCVLKCYPKYLSDNLQPHEALSQVLQVLSKYKSSKYQSLESSEESQHLNFLATMLFLLQDYYEYGLYSNTETIIENNGEGEIVWDKTVNETFPMLLNQRPYYMDLRTKRKRTNEEDFLRLLHSCVLTKISNKLQTLGLLSLFGLTAVELTDIDLEDLGDTEYILHQIEKERQIQFNTRKQRLLKKLHLYLSHGNSTYGDDGFFVFGTNSFHMVWEHVCSQVMNNLLNANVEDLTLPSPLQEDRYKGLTLKEVIEKPYWSATQKTATSTLVPDLVTIKQNQFIIFDAKYYRPILELGEPPKGQPGIESITKQYWYQLAYQEFIKRHQFSDVKNCFLLPTDGDAIQDKGTVSLDMFQSLGLVDIQVRLLPAKMVYEYYLSGQKMDIDLLKL</sequence>
<keyword evidence="1" id="KW-0255">Endonuclease</keyword>